<dbReference type="Proteomes" id="UP000034913">
    <property type="component" value="Unassembled WGS sequence"/>
</dbReference>
<dbReference type="EMBL" id="LCRB01000002">
    <property type="protein sequence ID" value="KKW26772.1"/>
    <property type="molecule type" value="Genomic_DNA"/>
</dbReference>
<protein>
    <submittedName>
        <fullName evidence="1">Uncharacterized protein</fullName>
    </submittedName>
</protein>
<comment type="caution">
    <text evidence="1">The sequence shown here is derived from an EMBL/GenBank/DDBJ whole genome shotgun (WGS) entry which is preliminary data.</text>
</comment>
<name>A0A0G1ZFV3_UNCK3</name>
<accession>A0A0G1ZFV3</accession>
<evidence type="ECO:0000313" key="2">
    <source>
        <dbReference type="Proteomes" id="UP000034913"/>
    </source>
</evidence>
<sequence>MPSSLIVSLSAPGHGPAPYRHTAEIMAVISGLSGIGVRTQGLPIGFALAGAVGFEPTIMEPESIALPLGYAPKTLVATGL</sequence>
<dbReference type="AlphaFoldDB" id="A0A0G1ZFV3"/>
<reference evidence="1 2" key="1">
    <citation type="journal article" date="2015" name="Nature">
        <title>rRNA introns, odd ribosomes, and small enigmatic genomes across a large radiation of phyla.</title>
        <authorList>
            <person name="Brown C.T."/>
            <person name="Hug L.A."/>
            <person name="Thomas B.C."/>
            <person name="Sharon I."/>
            <person name="Castelle C.J."/>
            <person name="Singh A."/>
            <person name="Wilkins M.J."/>
            <person name="Williams K.H."/>
            <person name="Banfield J.F."/>
        </authorList>
    </citation>
    <scope>NUCLEOTIDE SEQUENCE [LARGE SCALE GENOMIC DNA]</scope>
</reference>
<evidence type="ECO:0000313" key="1">
    <source>
        <dbReference type="EMBL" id="KKW26772.1"/>
    </source>
</evidence>
<proteinExistence type="predicted"/>
<organism evidence="1 2">
    <name type="scientific">candidate division Kazan bacterium GW2011_GWB1_52_7</name>
    <dbReference type="NCBI Taxonomy" id="1620414"/>
    <lineage>
        <taxon>Bacteria</taxon>
        <taxon>Bacteria division Kazan-3B-28</taxon>
    </lineage>
</organism>
<gene>
    <name evidence="1" type="ORF">VF00_C0002G0097</name>
</gene>